<dbReference type="Pfam" id="PF00106">
    <property type="entry name" value="adh_short"/>
    <property type="match status" value="1"/>
</dbReference>
<dbReference type="RefSeq" id="WP_188734383.1">
    <property type="nucleotide sequence ID" value="NZ_BMLW01000005.1"/>
</dbReference>
<sequence length="238" mass="25908">MQNAIITGGAAGIGRGIAVRLAQEGYKVSLIDKDKDAGQKTRDEINTQIGPAHFFECDVTNLTKLSKLIHSISKDLGTISVFVNTAGGVGDICFPDVETEIWSTTIDLNLKTVMQGIQSSMKEMKNGGDIINISSFAGVGSQPHDSPKYAASKAAIIRLTTSISDTLIQHDIKINTICPGWVDTPASRKTRENMDSREIPEKILSPDDIAEQVMGFINDNKTGRVVVWKEDEQPYDLD</sequence>
<reference evidence="5" key="1">
    <citation type="journal article" date="2019" name="Int. J. Syst. Evol. Microbiol.">
        <title>The Global Catalogue of Microorganisms (GCM) 10K type strain sequencing project: providing services to taxonomists for standard genome sequencing and annotation.</title>
        <authorList>
            <consortium name="The Broad Institute Genomics Platform"/>
            <consortium name="The Broad Institute Genome Sequencing Center for Infectious Disease"/>
            <person name="Wu L."/>
            <person name="Ma J."/>
        </authorList>
    </citation>
    <scope>NUCLEOTIDE SEQUENCE [LARGE SCALE GENOMIC DNA]</scope>
    <source>
        <strain evidence="5">CGMCC 1.7693</strain>
    </source>
</reference>
<keyword evidence="5" id="KW-1185">Reference proteome</keyword>
<dbReference type="CDD" id="cd05233">
    <property type="entry name" value="SDR_c"/>
    <property type="match status" value="1"/>
</dbReference>
<protein>
    <submittedName>
        <fullName evidence="4">Beta-ketoacyl-ACP reductase</fullName>
    </submittedName>
</protein>
<dbReference type="InterPro" id="IPR036291">
    <property type="entry name" value="NAD(P)-bd_dom_sf"/>
</dbReference>
<evidence type="ECO:0000313" key="4">
    <source>
        <dbReference type="EMBL" id="GGP10939.1"/>
    </source>
</evidence>
<dbReference type="EMBL" id="BMLW01000005">
    <property type="protein sequence ID" value="GGP10939.1"/>
    <property type="molecule type" value="Genomic_DNA"/>
</dbReference>
<evidence type="ECO:0000256" key="2">
    <source>
        <dbReference type="ARBA" id="ARBA00023002"/>
    </source>
</evidence>
<comment type="caution">
    <text evidence="4">The sequence shown here is derived from an EMBL/GenBank/DDBJ whole genome shotgun (WGS) entry which is preliminary data.</text>
</comment>
<organism evidence="4 5">
    <name type="scientific">Oceanobacillus neutriphilus</name>
    <dbReference type="NCBI Taxonomy" id="531815"/>
    <lineage>
        <taxon>Bacteria</taxon>
        <taxon>Bacillati</taxon>
        <taxon>Bacillota</taxon>
        <taxon>Bacilli</taxon>
        <taxon>Bacillales</taxon>
        <taxon>Bacillaceae</taxon>
        <taxon>Oceanobacillus</taxon>
    </lineage>
</organism>
<accession>A0ABQ2NUM5</accession>
<evidence type="ECO:0000256" key="3">
    <source>
        <dbReference type="RuleBase" id="RU000363"/>
    </source>
</evidence>
<keyword evidence="2" id="KW-0560">Oxidoreductase</keyword>
<dbReference type="PANTHER" id="PTHR42760:SF133">
    <property type="entry name" value="3-OXOACYL-[ACYL-CARRIER-PROTEIN] REDUCTASE"/>
    <property type="match status" value="1"/>
</dbReference>
<name>A0ABQ2NUM5_9BACI</name>
<evidence type="ECO:0000313" key="5">
    <source>
        <dbReference type="Proteomes" id="UP000641206"/>
    </source>
</evidence>
<evidence type="ECO:0000256" key="1">
    <source>
        <dbReference type="ARBA" id="ARBA00006484"/>
    </source>
</evidence>
<dbReference type="PANTHER" id="PTHR42760">
    <property type="entry name" value="SHORT-CHAIN DEHYDROGENASES/REDUCTASES FAMILY MEMBER"/>
    <property type="match status" value="1"/>
</dbReference>
<dbReference type="SUPFAM" id="SSF51735">
    <property type="entry name" value="NAD(P)-binding Rossmann-fold domains"/>
    <property type="match status" value="1"/>
</dbReference>
<proteinExistence type="inferred from homology"/>
<gene>
    <name evidence="4" type="primary">fabG</name>
    <name evidence="4" type="ORF">GCM10011346_21050</name>
</gene>
<comment type="similarity">
    <text evidence="1 3">Belongs to the short-chain dehydrogenases/reductases (SDR) family.</text>
</comment>
<dbReference type="PRINTS" id="PR00080">
    <property type="entry name" value="SDRFAMILY"/>
</dbReference>
<dbReference type="InterPro" id="IPR002347">
    <property type="entry name" value="SDR_fam"/>
</dbReference>
<dbReference type="Gene3D" id="3.40.50.720">
    <property type="entry name" value="NAD(P)-binding Rossmann-like Domain"/>
    <property type="match status" value="1"/>
</dbReference>
<dbReference type="PRINTS" id="PR00081">
    <property type="entry name" value="GDHRDH"/>
</dbReference>
<dbReference type="Proteomes" id="UP000641206">
    <property type="component" value="Unassembled WGS sequence"/>
</dbReference>